<organism evidence="2 3">
    <name type="scientific">Mycetocola zhadangensis</name>
    <dbReference type="NCBI Taxonomy" id="1164595"/>
    <lineage>
        <taxon>Bacteria</taxon>
        <taxon>Bacillati</taxon>
        <taxon>Actinomycetota</taxon>
        <taxon>Actinomycetes</taxon>
        <taxon>Micrococcales</taxon>
        <taxon>Microbacteriaceae</taxon>
        <taxon>Mycetocola</taxon>
    </lineage>
</organism>
<dbReference type="InterPro" id="IPR013784">
    <property type="entry name" value="Carb-bd-like_fold"/>
</dbReference>
<keyword evidence="1" id="KW-1133">Transmembrane helix</keyword>
<keyword evidence="3" id="KW-1185">Reference proteome</keyword>
<comment type="caution">
    <text evidence="2">The sequence shown here is derived from an EMBL/GenBank/DDBJ whole genome shotgun (WGS) entry which is preliminary data.</text>
</comment>
<evidence type="ECO:0008006" key="4">
    <source>
        <dbReference type="Google" id="ProtNLM"/>
    </source>
</evidence>
<dbReference type="OrthoDB" id="5244741at2"/>
<dbReference type="SUPFAM" id="SSF49452">
    <property type="entry name" value="Starch-binding domain-like"/>
    <property type="match status" value="1"/>
</dbReference>
<dbReference type="AlphaFoldDB" id="A0A3L7J439"/>
<accession>A0A3L7J439</accession>
<dbReference type="InterPro" id="IPR012902">
    <property type="entry name" value="N_methyl_site"/>
</dbReference>
<keyword evidence="1" id="KW-0472">Membrane</keyword>
<evidence type="ECO:0000313" key="2">
    <source>
        <dbReference type="EMBL" id="RLQ85353.1"/>
    </source>
</evidence>
<evidence type="ECO:0000313" key="3">
    <source>
        <dbReference type="Proteomes" id="UP000282460"/>
    </source>
</evidence>
<feature type="transmembrane region" description="Helical" evidence="1">
    <location>
        <begin position="20"/>
        <end position="41"/>
    </location>
</feature>
<dbReference type="EMBL" id="RCWJ01000001">
    <property type="protein sequence ID" value="RLQ85353.1"/>
    <property type="molecule type" value="Genomic_DNA"/>
</dbReference>
<dbReference type="Pfam" id="PF07963">
    <property type="entry name" value="N_methyl"/>
    <property type="match status" value="1"/>
</dbReference>
<reference evidence="2 3" key="1">
    <citation type="submission" date="2018-10" db="EMBL/GenBank/DDBJ databases">
        <authorList>
            <person name="Li J."/>
        </authorList>
    </citation>
    <scope>NUCLEOTIDE SEQUENCE [LARGE SCALE GENOMIC DNA]</scope>
    <source>
        <strain evidence="2 3">ZD1-4</strain>
    </source>
</reference>
<dbReference type="RefSeq" id="WP_121657726.1">
    <property type="nucleotide sequence ID" value="NZ_BMEK01000001.1"/>
</dbReference>
<evidence type="ECO:0000256" key="1">
    <source>
        <dbReference type="SAM" id="Phobius"/>
    </source>
</evidence>
<proteinExistence type="predicted"/>
<dbReference type="Proteomes" id="UP000282460">
    <property type="component" value="Unassembled WGS sequence"/>
</dbReference>
<protein>
    <recommendedName>
        <fullName evidence="4">Prepilin-type N-terminal cleavage/methylation domain-containing protein</fullName>
    </recommendedName>
</protein>
<name>A0A3L7J439_9MICO</name>
<keyword evidence="1" id="KW-0812">Transmembrane</keyword>
<sequence>MLKSRINRVMEDPSRGVGLIEVLVAMMIFALVSVGIVHSLLAVTIQVRDSKAREIATNLASQEIDSVRSTDNLFTLLDETYTPDPIGGQNFTVTRSAQWVTDPDADSVCGGVAGTTARDLQYKLVSVTVTWDGMRNRARPVYADTLIAPGARVSGPQQSTILVYVENPSGGGTPGVTIETDPAVTPAPTPTDAQGCSYIPKVTPGTYKVTVTTPNFVDAEQKKPPTQTVTVQEGESGAAFFRAAPQQPLEVTYASNYTDPAVVLPDNLTTSFMHESDPIYSVDGGNSKTLTHNLYPFAEPYKAVAGRYVEANDGTAGCRSTNPAEWPTTVVGAETLESAPLESAAPGTGAKLSVPMGVVSIAKESGIRTITAVSQSAGPAGTADPGCAALTMTYTFTVTNGNSTILAALPFGSWQLYKGDSAASPEFLVGLTPKTRGSVSLGGIVTLDPRDVL</sequence>
<gene>
    <name evidence="2" type="ORF">D9V28_00195</name>
</gene>
<dbReference type="Gene3D" id="2.60.40.1120">
    <property type="entry name" value="Carboxypeptidase-like, regulatory domain"/>
    <property type="match status" value="1"/>
</dbReference>
<dbReference type="GO" id="GO:0030246">
    <property type="term" value="F:carbohydrate binding"/>
    <property type="evidence" value="ECO:0007669"/>
    <property type="project" value="InterPro"/>
</dbReference>